<dbReference type="SUPFAM" id="SSF54001">
    <property type="entry name" value="Cysteine proteinases"/>
    <property type="match status" value="1"/>
</dbReference>
<dbReference type="Gene3D" id="3.90.1720.10">
    <property type="entry name" value="endopeptidase domain like (from Nostoc punctiforme)"/>
    <property type="match status" value="1"/>
</dbReference>
<evidence type="ECO:0000256" key="1">
    <source>
        <dbReference type="SAM" id="MobiDB-lite"/>
    </source>
</evidence>
<reference evidence="3 4" key="1">
    <citation type="journal article" date="2016" name="Environ. Microbiol.">
        <title>Genomic resolution of a cold subsurface aquifer community provides metabolic insights for novel microbes adapted to high CO concentrations.</title>
        <authorList>
            <person name="Probst A.J."/>
            <person name="Castelle C.J."/>
            <person name="Singh A."/>
            <person name="Brown C.T."/>
            <person name="Anantharaman K."/>
            <person name="Sharon I."/>
            <person name="Hug L.A."/>
            <person name="Burstein D."/>
            <person name="Emerson J.B."/>
            <person name="Thomas B.C."/>
            <person name="Banfield J.F."/>
        </authorList>
    </citation>
    <scope>NUCLEOTIDE SEQUENCE [LARGE SCALE GENOMIC DNA]</scope>
    <source>
        <strain evidence="3">CG1_02_41_21</strain>
    </source>
</reference>
<evidence type="ECO:0000313" key="4">
    <source>
        <dbReference type="Proteomes" id="UP000182860"/>
    </source>
</evidence>
<dbReference type="InterPro" id="IPR024453">
    <property type="entry name" value="Peptidase_C92"/>
</dbReference>
<dbReference type="SUPFAM" id="SSF49899">
    <property type="entry name" value="Concanavalin A-like lectins/glucanases"/>
    <property type="match status" value="2"/>
</dbReference>
<dbReference type="Proteomes" id="UP000182860">
    <property type="component" value="Unassembled WGS sequence"/>
</dbReference>
<dbReference type="InterPro" id="IPR038765">
    <property type="entry name" value="Papain-like_cys_pep_sf"/>
</dbReference>
<feature type="compositionally biased region" description="Low complexity" evidence="1">
    <location>
        <begin position="372"/>
        <end position="388"/>
    </location>
</feature>
<dbReference type="Pfam" id="PF05708">
    <property type="entry name" value="Peptidase_C92"/>
    <property type="match status" value="1"/>
</dbReference>
<dbReference type="EMBL" id="MNUV01000004">
    <property type="protein sequence ID" value="OIO08484.1"/>
    <property type="molecule type" value="Genomic_DNA"/>
</dbReference>
<evidence type="ECO:0000259" key="2">
    <source>
        <dbReference type="PROSITE" id="PS51841"/>
    </source>
</evidence>
<dbReference type="InterPro" id="IPR036415">
    <property type="entry name" value="Lamin_tail_dom_sf"/>
</dbReference>
<gene>
    <name evidence="3" type="ORF">AUJ35_00155</name>
</gene>
<dbReference type="InterPro" id="IPR001322">
    <property type="entry name" value="Lamin_tail_dom"/>
</dbReference>
<proteinExistence type="predicted"/>
<dbReference type="PROSITE" id="PS51841">
    <property type="entry name" value="LTD"/>
    <property type="match status" value="1"/>
</dbReference>
<accession>A0A1J4T8I9</accession>
<dbReference type="Gene3D" id="2.60.120.200">
    <property type="match status" value="2"/>
</dbReference>
<dbReference type="Pfam" id="PF13385">
    <property type="entry name" value="Laminin_G_3"/>
    <property type="match status" value="2"/>
</dbReference>
<organism evidence="3 4">
    <name type="scientific">Candidatus Falkowbacteria bacterium CG1_02_41_21</name>
    <dbReference type="NCBI Taxonomy" id="1805147"/>
    <lineage>
        <taxon>Bacteria</taxon>
        <taxon>Candidatus Falkowiibacteriota</taxon>
    </lineage>
</organism>
<feature type="region of interest" description="Disordered" evidence="1">
    <location>
        <begin position="372"/>
        <end position="413"/>
    </location>
</feature>
<protein>
    <recommendedName>
        <fullName evidence="2">LTD domain-containing protein</fullName>
    </recommendedName>
</protein>
<dbReference type="AlphaFoldDB" id="A0A1J4T8I9"/>
<evidence type="ECO:0000313" key="3">
    <source>
        <dbReference type="EMBL" id="OIO08484.1"/>
    </source>
</evidence>
<name>A0A1J4T8I9_9BACT</name>
<dbReference type="SUPFAM" id="SSF74853">
    <property type="entry name" value="Lamin A/C globular tail domain"/>
    <property type="match status" value="1"/>
</dbReference>
<feature type="domain" description="LTD" evidence="2">
    <location>
        <begin position="447"/>
        <end position="627"/>
    </location>
</feature>
<dbReference type="InterPro" id="IPR013320">
    <property type="entry name" value="ConA-like_dom_sf"/>
</dbReference>
<sequence length="1275" mass="139093">MSKKIKWLVYSAVFIFGLFYSFKPVSAMPLGTLLYRTSWRNNAYGYTSKDLLVIGKKGLITDLYTGHVGIYIGKENGVDYVAEALPSGLVKMPAKYFLNTRAGEKLIGAKIPKNLTEEQREKVVALARSLTEAGMKYDFDFKHQKGSESGQWICVGFTEKIYESANTINPKDLNTLVYNPDEYGIDITPDGFDNTSVYNSQRDCFATDKEFSKISRRPNLLLPAPEIIGYDAGLENGLDRYFFIPQTQFLQPTLEDVAVDIDLASDFDDETIRGKTPQLALIFKWSLINNPSSSLRQLAIRVKDKIASLFKSDTALAVAITDNKATSTKKVAAATKAKTTTTAKAKTTKTAATKVTTAKTTATKTATVKASTTKKTSSTSPANTSAAKVAVDKTAPTNKVTTPSVPTASPRLSPVISANPTTPSVPAVVPQTNPVVNPTVNNYNTTVVNNTQAAVKPLILIGEVGEDWIELYNPNEEAVDLFDGAYRLEKAKTAVDPGIMMRFGNESDGTYPGGMEISAGGSYLIAAEDAPAELKAMAQAIASNTNFSWGESGYTIYLGTGAISSNTDSDIMDYVGFGPEAKYYEGSAPAPALITNSILIRKADENSSADSLKSGGSDELSGHAYDTNQNQSDFILLNLAPEVIVDPDSGDNDDPATSTEIVVSSTPRIVIARVYATGDDDWIDLYNDSEVDFDLALNNYRLEKAKTALDPMILMRIGNENDGTYPGGTIIKAKSYYRIIRDEANEDVKATADAIATGNNFTFVGSGYTLYLGLDSISAPDDVDIVDLVGFGAATYYEGAGPAPEILDEGFLSRKVTSTSTAESMAENGPEYGLGAAYDSNDNQADFVAIGGQTASIGPNTGYDSPGLVHLWHFNECGGNLLKDAVGSNDFEVPVTWRKGKWGCAIEQFYTYPPLQTDLADLSGDGLSLAFNYQNISGIGRTNIALSGPDGGINVVFDPSFTEANGLPTSFRSNDIKWPADGAWHHGVFVLNGASDYWELYLDGQRVYQQYFEAIFSKTFNNLAIGDNNGYNYLDEVAIWERALSGEEINNLWLAQSELAPVQLGPEQVTPVEIHHWSFDERSGTTAVDDIAGDSLAVNVNQWVRLGHDGAAISHNVYNNRKMTLNLSREIRSADLSLDFWWRNRSYPNEGRGNFSLLSPNKTFFALVVTPYRPAYYVNGDYGIISQGNGLTVPFDDVWHHLVLVYDSFDNKVNFYVDGELKYSVFHAALPDEAITQFEIYDANWEYEIDDFSIWQGALKASQVKTIYQNETGGN</sequence>
<comment type="caution">
    <text evidence="3">The sequence shown here is derived from an EMBL/GenBank/DDBJ whole genome shotgun (WGS) entry which is preliminary data.</text>
</comment>
<feature type="compositionally biased region" description="Polar residues" evidence="1">
    <location>
        <begin position="395"/>
        <end position="407"/>
    </location>
</feature>